<reference evidence="1" key="1">
    <citation type="submission" date="2018-05" db="EMBL/GenBank/DDBJ databases">
        <authorList>
            <person name="Lanie J.A."/>
            <person name="Ng W.-L."/>
            <person name="Kazmierczak K.M."/>
            <person name="Andrzejewski T.M."/>
            <person name="Davidsen T.M."/>
            <person name="Wayne K.J."/>
            <person name="Tettelin H."/>
            <person name="Glass J.I."/>
            <person name="Rusch D."/>
            <person name="Podicherti R."/>
            <person name="Tsui H.-C.T."/>
            <person name="Winkler M.E."/>
        </authorList>
    </citation>
    <scope>NUCLEOTIDE SEQUENCE</scope>
</reference>
<evidence type="ECO:0000313" key="1">
    <source>
        <dbReference type="EMBL" id="SVC42331.1"/>
    </source>
</evidence>
<name>A0A382M534_9ZZZZ</name>
<dbReference type="AlphaFoldDB" id="A0A382M534"/>
<sequence>MLPESPTTTNTPKLEDELSEVLVELSEESSEDVMGMAVAVVDSSFSEHEETITAMLTIRTNQDNILFILLLKYKMLK</sequence>
<protein>
    <submittedName>
        <fullName evidence="1">Uncharacterized protein</fullName>
    </submittedName>
</protein>
<proteinExistence type="predicted"/>
<gene>
    <name evidence="1" type="ORF">METZ01_LOCUS295185</name>
</gene>
<dbReference type="EMBL" id="UINC01090410">
    <property type="protein sequence ID" value="SVC42331.1"/>
    <property type="molecule type" value="Genomic_DNA"/>
</dbReference>
<accession>A0A382M534</accession>
<feature type="non-terminal residue" evidence="1">
    <location>
        <position position="77"/>
    </location>
</feature>
<organism evidence="1">
    <name type="scientific">marine metagenome</name>
    <dbReference type="NCBI Taxonomy" id="408172"/>
    <lineage>
        <taxon>unclassified sequences</taxon>
        <taxon>metagenomes</taxon>
        <taxon>ecological metagenomes</taxon>
    </lineage>
</organism>